<accession>A0ABX3CAD7</accession>
<organism evidence="1 2">
    <name type="scientific">Chromobacterium sphagni</name>
    <dbReference type="NCBI Taxonomy" id="1903179"/>
    <lineage>
        <taxon>Bacteria</taxon>
        <taxon>Pseudomonadati</taxon>
        <taxon>Pseudomonadota</taxon>
        <taxon>Betaproteobacteria</taxon>
        <taxon>Neisseriales</taxon>
        <taxon>Chromobacteriaceae</taxon>
        <taxon>Chromobacterium</taxon>
    </lineage>
</organism>
<keyword evidence="2" id="KW-1185">Reference proteome</keyword>
<proteinExistence type="predicted"/>
<evidence type="ECO:0000313" key="2">
    <source>
        <dbReference type="Proteomes" id="UP000180280"/>
    </source>
</evidence>
<gene>
    <name evidence="1" type="ORF">BI344_19065</name>
</gene>
<dbReference type="EMBL" id="MKCT01000044">
    <property type="protein sequence ID" value="OHX19161.1"/>
    <property type="molecule type" value="Genomic_DNA"/>
</dbReference>
<sequence length="103" mass="11290">MVAMPTVRGAVMFPVPRRVYLMVPIISDKQNALPASSIVVAITFPMLDMPGRNSQINRIASAVTRLHDDGLRGNHLRRRIVANIQTPVKARLSDIDRDASAGC</sequence>
<comment type="caution">
    <text evidence="1">The sequence shown here is derived from an EMBL/GenBank/DDBJ whole genome shotgun (WGS) entry which is preliminary data.</text>
</comment>
<reference evidence="1 2" key="1">
    <citation type="submission" date="2016-09" db="EMBL/GenBank/DDBJ databases">
        <title>Chromobacterium muskegensis sp. nov., an insecticidal bacterium isolated from Sphagnum bogs.</title>
        <authorList>
            <person name="Sparks M.E."/>
            <person name="Blackburn M.B."/>
            <person name="Gundersen-Rindal D.E."/>
            <person name="Mitchell A."/>
            <person name="Farrar R."/>
            <person name="Kuhar D."/>
        </authorList>
    </citation>
    <scope>NUCLEOTIDE SEQUENCE [LARGE SCALE GENOMIC DNA]</scope>
    <source>
        <strain evidence="1 2">14B-1</strain>
    </source>
</reference>
<name>A0ABX3CAD7_9NEIS</name>
<evidence type="ECO:0000313" key="1">
    <source>
        <dbReference type="EMBL" id="OHX19161.1"/>
    </source>
</evidence>
<protein>
    <submittedName>
        <fullName evidence="1">Uncharacterized protein</fullName>
    </submittedName>
</protein>
<dbReference type="Proteomes" id="UP000180280">
    <property type="component" value="Unassembled WGS sequence"/>
</dbReference>